<protein>
    <submittedName>
        <fullName evidence="1">Uncharacterized protein</fullName>
    </submittedName>
</protein>
<comment type="caution">
    <text evidence="1">The sequence shown here is derived from an EMBL/GenBank/DDBJ whole genome shotgun (WGS) entry which is preliminary data.</text>
</comment>
<proteinExistence type="predicted"/>
<sequence length="66" mass="8147">MALLHEDIGWNNNKIKCRNKCYSTYHFVLHLYLKINKSLLLLRNKSYYNVDIWQYSTVDMFYFSYL</sequence>
<dbReference type="EMBL" id="AMZH03022228">
    <property type="protein sequence ID" value="RRT37497.1"/>
    <property type="molecule type" value="Genomic_DNA"/>
</dbReference>
<dbReference type="Proteomes" id="UP000287651">
    <property type="component" value="Unassembled WGS sequence"/>
</dbReference>
<name>A0A426XDF6_ENSVE</name>
<gene>
    <name evidence="1" type="ORF">B296_00056636</name>
</gene>
<dbReference type="AlphaFoldDB" id="A0A426XDF6"/>
<reference evidence="1 2" key="1">
    <citation type="journal article" date="2014" name="Agronomy (Basel)">
        <title>A Draft Genome Sequence for Ensete ventricosum, the Drought-Tolerant Tree Against Hunger.</title>
        <authorList>
            <person name="Harrison J."/>
            <person name="Moore K.A."/>
            <person name="Paszkiewicz K."/>
            <person name="Jones T."/>
            <person name="Grant M."/>
            <person name="Ambacheew D."/>
            <person name="Muzemil S."/>
            <person name="Studholme D.J."/>
        </authorList>
    </citation>
    <scope>NUCLEOTIDE SEQUENCE [LARGE SCALE GENOMIC DNA]</scope>
</reference>
<organism evidence="1 2">
    <name type="scientific">Ensete ventricosum</name>
    <name type="common">Abyssinian banana</name>
    <name type="synonym">Musa ensete</name>
    <dbReference type="NCBI Taxonomy" id="4639"/>
    <lineage>
        <taxon>Eukaryota</taxon>
        <taxon>Viridiplantae</taxon>
        <taxon>Streptophyta</taxon>
        <taxon>Embryophyta</taxon>
        <taxon>Tracheophyta</taxon>
        <taxon>Spermatophyta</taxon>
        <taxon>Magnoliopsida</taxon>
        <taxon>Liliopsida</taxon>
        <taxon>Zingiberales</taxon>
        <taxon>Musaceae</taxon>
        <taxon>Ensete</taxon>
    </lineage>
</organism>
<evidence type="ECO:0000313" key="2">
    <source>
        <dbReference type="Proteomes" id="UP000287651"/>
    </source>
</evidence>
<evidence type="ECO:0000313" key="1">
    <source>
        <dbReference type="EMBL" id="RRT37497.1"/>
    </source>
</evidence>
<accession>A0A426XDF6</accession>